<dbReference type="Proteomes" id="UP000618931">
    <property type="component" value="Unassembled WGS sequence"/>
</dbReference>
<feature type="domain" description="DOT1" evidence="1">
    <location>
        <begin position="170"/>
        <end position="221"/>
    </location>
</feature>
<evidence type="ECO:0000259" key="1">
    <source>
        <dbReference type="Pfam" id="PF08123"/>
    </source>
</evidence>
<dbReference type="RefSeq" id="WP_196295510.1">
    <property type="nucleotide sequence ID" value="NZ_JADQDM010000023.1"/>
</dbReference>
<accession>A0ABS0IBX4</accession>
<dbReference type="Gene3D" id="3.40.50.150">
    <property type="entry name" value="Vaccinia Virus protein VP39"/>
    <property type="match status" value="1"/>
</dbReference>
<dbReference type="SUPFAM" id="SSF53335">
    <property type="entry name" value="S-adenosyl-L-methionine-dependent methyltransferases"/>
    <property type="match status" value="1"/>
</dbReference>
<dbReference type="InterPro" id="IPR025789">
    <property type="entry name" value="DOT1_dom"/>
</dbReference>
<dbReference type="GO" id="GO:0008168">
    <property type="term" value="F:methyltransferase activity"/>
    <property type="evidence" value="ECO:0007669"/>
    <property type="project" value="UniProtKB-KW"/>
</dbReference>
<keyword evidence="2" id="KW-0808">Transferase</keyword>
<keyword evidence="2" id="KW-0489">Methyltransferase</keyword>
<dbReference type="InterPro" id="IPR029063">
    <property type="entry name" value="SAM-dependent_MTases_sf"/>
</dbReference>
<name>A0ABS0IBX4_9BACT</name>
<comment type="caution">
    <text evidence="2">The sequence shown here is derived from an EMBL/GenBank/DDBJ whole genome shotgun (WGS) entry which is preliminary data.</text>
</comment>
<gene>
    <name evidence="2" type="ORF">I2H31_23490</name>
</gene>
<dbReference type="CDD" id="cd02440">
    <property type="entry name" value="AdoMet_MTases"/>
    <property type="match status" value="1"/>
</dbReference>
<reference evidence="2 3" key="1">
    <citation type="submission" date="2020-11" db="EMBL/GenBank/DDBJ databases">
        <authorList>
            <person name="Kim M.K."/>
        </authorList>
    </citation>
    <scope>NUCLEOTIDE SEQUENCE [LARGE SCALE GENOMIC DNA]</scope>
    <source>
        <strain evidence="2 3">BT662</strain>
    </source>
</reference>
<dbReference type="GO" id="GO:0032259">
    <property type="term" value="P:methylation"/>
    <property type="evidence" value="ECO:0007669"/>
    <property type="project" value="UniProtKB-KW"/>
</dbReference>
<sequence>MANDNRDALLYTAAAEIKETLAALTARPGLFSEENFASRAEVLDELEFHVLDRLDGLLAEKLPAELSNLRNQATALRGELEALDQRLFQRLRALIRAGQCTPESLRALLEAYAGPPEPGSSPAATEYDALDTLTNGLFIDLAEPLATEAHDPEMVYYQKTPARIIFEMAAKISAHDTFYDLGSGLGQVPLLVRLLSGATTAGVEIEPAYCRYAQACADALRLTRVRFLNADARAVDYADGTVFFLFTPFTGQILARVLGRLRQVGQHQPLRIFSYGPGTQALAQEPWLRRLSPAGGHLYQLAEFRNG</sequence>
<proteinExistence type="predicted"/>
<dbReference type="EMBL" id="JADQDM010000023">
    <property type="protein sequence ID" value="MBF9224087.1"/>
    <property type="molecule type" value="Genomic_DNA"/>
</dbReference>
<keyword evidence="3" id="KW-1185">Reference proteome</keyword>
<evidence type="ECO:0000313" key="2">
    <source>
        <dbReference type="EMBL" id="MBF9224087.1"/>
    </source>
</evidence>
<protein>
    <submittedName>
        <fullName evidence="2">Class I SAM-dependent methyltransferase</fullName>
    </submittedName>
</protein>
<organism evidence="2 3">
    <name type="scientific">Hymenobacter ruricola</name>
    <dbReference type="NCBI Taxonomy" id="2791023"/>
    <lineage>
        <taxon>Bacteria</taxon>
        <taxon>Pseudomonadati</taxon>
        <taxon>Bacteroidota</taxon>
        <taxon>Cytophagia</taxon>
        <taxon>Cytophagales</taxon>
        <taxon>Hymenobacteraceae</taxon>
        <taxon>Hymenobacter</taxon>
    </lineage>
</organism>
<dbReference type="Pfam" id="PF08123">
    <property type="entry name" value="DOT1"/>
    <property type="match status" value="1"/>
</dbReference>
<evidence type="ECO:0000313" key="3">
    <source>
        <dbReference type="Proteomes" id="UP000618931"/>
    </source>
</evidence>